<gene>
    <name evidence="9" type="ORF">SG0102_28490</name>
</gene>
<dbReference type="InterPro" id="IPR004299">
    <property type="entry name" value="MBOAT_fam"/>
</dbReference>
<evidence type="ECO:0000313" key="9">
    <source>
        <dbReference type="EMBL" id="BBH27915.1"/>
    </source>
</evidence>
<feature type="transmembrane region" description="Helical" evidence="8">
    <location>
        <begin position="335"/>
        <end position="355"/>
    </location>
</feature>
<evidence type="ECO:0000256" key="7">
    <source>
        <dbReference type="PIRNR" id="PIRNR016636"/>
    </source>
</evidence>
<dbReference type="Pfam" id="PF03062">
    <property type="entry name" value="MBOAT"/>
    <property type="match status" value="1"/>
</dbReference>
<feature type="transmembrane region" description="Helical" evidence="8">
    <location>
        <begin position="35"/>
        <end position="57"/>
    </location>
</feature>
<keyword evidence="7" id="KW-0012">Acyltransferase</keyword>
<dbReference type="InterPro" id="IPR051085">
    <property type="entry name" value="MB_O-acyltransferase"/>
</dbReference>
<keyword evidence="10" id="KW-1185">Reference proteome</keyword>
<dbReference type="InParanoid" id="A0A3G9JHT0"/>
<keyword evidence="4 8" id="KW-0812">Transmembrane</keyword>
<dbReference type="PIRSF" id="PIRSF016636">
    <property type="entry name" value="AlgI_DltB"/>
    <property type="match status" value="1"/>
</dbReference>
<dbReference type="RefSeq" id="WP_125120591.1">
    <property type="nucleotide sequence ID" value="NZ_AP019309.1"/>
</dbReference>
<feature type="transmembrane region" description="Helical" evidence="8">
    <location>
        <begin position="294"/>
        <end position="315"/>
    </location>
</feature>
<dbReference type="GO" id="GO:0005886">
    <property type="term" value="C:plasma membrane"/>
    <property type="evidence" value="ECO:0007669"/>
    <property type="project" value="UniProtKB-SubCell"/>
</dbReference>
<dbReference type="Proteomes" id="UP000268059">
    <property type="component" value="Chromosome"/>
</dbReference>
<comment type="similarity">
    <text evidence="2 7">Belongs to the membrane-bound acyltransferase family.</text>
</comment>
<feature type="transmembrane region" description="Helical" evidence="8">
    <location>
        <begin position="416"/>
        <end position="439"/>
    </location>
</feature>
<name>A0A3G9JHT0_9FIRM</name>
<dbReference type="PIRSF" id="PIRSF500217">
    <property type="entry name" value="AlgI"/>
    <property type="match status" value="1"/>
</dbReference>
<evidence type="ECO:0000256" key="3">
    <source>
        <dbReference type="ARBA" id="ARBA00022475"/>
    </source>
</evidence>
<feature type="transmembrane region" description="Helical" evidence="8">
    <location>
        <begin position="6"/>
        <end position="23"/>
    </location>
</feature>
<feature type="transmembrane region" description="Helical" evidence="8">
    <location>
        <begin position="384"/>
        <end position="404"/>
    </location>
</feature>
<feature type="transmembrane region" description="Helical" evidence="8">
    <location>
        <begin position="107"/>
        <end position="123"/>
    </location>
</feature>
<dbReference type="PANTHER" id="PTHR13285:SF18">
    <property type="entry name" value="PROTEIN-CYSTEINE N-PALMITOYLTRANSFERASE RASP"/>
    <property type="match status" value="1"/>
</dbReference>
<evidence type="ECO:0000313" key="10">
    <source>
        <dbReference type="Proteomes" id="UP000268059"/>
    </source>
</evidence>
<keyword evidence="5 8" id="KW-1133">Transmembrane helix</keyword>
<dbReference type="OrthoDB" id="9805788at2"/>
<reference evidence="9 10" key="1">
    <citation type="submission" date="2018-11" db="EMBL/GenBank/DDBJ databases">
        <title>Novel Erysipelotrichaceae bacterium isolated from small intestine of a swine.</title>
        <authorList>
            <person name="Kim J.S."/>
            <person name="Choe H."/>
            <person name="Lee Y.R."/>
            <person name="Kim K.M."/>
            <person name="Park D.S."/>
        </authorList>
    </citation>
    <scope>NUCLEOTIDE SEQUENCE [LARGE SCALE GENOMIC DNA]</scope>
    <source>
        <strain evidence="9 10">SG0102</strain>
    </source>
</reference>
<evidence type="ECO:0000256" key="5">
    <source>
        <dbReference type="ARBA" id="ARBA00022989"/>
    </source>
</evidence>
<dbReference type="KEGG" id="ebm:SG0102_28490"/>
<evidence type="ECO:0000256" key="1">
    <source>
        <dbReference type="ARBA" id="ARBA00004651"/>
    </source>
</evidence>
<dbReference type="InterPro" id="IPR024194">
    <property type="entry name" value="Ac/AlaTfrase_AlgI/DltB"/>
</dbReference>
<evidence type="ECO:0000256" key="6">
    <source>
        <dbReference type="ARBA" id="ARBA00023136"/>
    </source>
</evidence>
<keyword evidence="7" id="KW-0808">Transferase</keyword>
<dbReference type="GO" id="GO:0016746">
    <property type="term" value="F:acyltransferase activity"/>
    <property type="evidence" value="ECO:0007669"/>
    <property type="project" value="UniProtKB-KW"/>
</dbReference>
<keyword evidence="3 7" id="KW-1003">Cell membrane</keyword>
<sequence length="451" mass="52522">MSFSTLSFLFVFFPISFLLYLITPQRFKKGLLIPISLLFYAWGDIQALPYLLIVSLFNYLTGLEIEDCRHHHKEKEAKISLIMTLVLDLGLLAFFKYAHLINMPMGVSFYTFTIISYVADVYMNKVQAEHHLLDYLLYVTYFPKIISGPIVEYHTFKESLTHLKMTKTKFTHGAQQFLRGLFKKVLIADIIAVAFNAMNGINTMSVLGTWLMVVFYAMQLYFDFSGYSDMAIGLSYMFGMEMAENFNQPYASYSISDFWRRWHISLGAFFRDYVYIPLGGNRCSHSRQLLNLSVVWLLTGIWHGNTFTFVIWGLYHGLFVILEKFVYGQGLKKLHPYLKVIYTDLIVFIGWIFFFSKSLPQALTTLSHLFGMGVTGFVDSTFFYYFTSYFWVLLAAIMMCIPALRKVYRKYTYERSLLTSYLSVVLYIVLLISCIAYIVSSTYSSFLYFKF</sequence>
<accession>A0A3G9JHT0</accession>
<dbReference type="GO" id="GO:0042121">
    <property type="term" value="P:alginic acid biosynthetic process"/>
    <property type="evidence" value="ECO:0007669"/>
    <property type="project" value="InterPro"/>
</dbReference>
<dbReference type="EMBL" id="AP019309">
    <property type="protein sequence ID" value="BBH27915.1"/>
    <property type="molecule type" value="Genomic_DNA"/>
</dbReference>
<evidence type="ECO:0000256" key="2">
    <source>
        <dbReference type="ARBA" id="ARBA00010323"/>
    </source>
</evidence>
<keyword evidence="6 7" id="KW-0472">Membrane</keyword>
<evidence type="ECO:0000256" key="8">
    <source>
        <dbReference type="SAM" id="Phobius"/>
    </source>
</evidence>
<dbReference type="FunCoup" id="A0A3G9JHT0">
    <property type="interactions" value="80"/>
</dbReference>
<dbReference type="AlphaFoldDB" id="A0A3G9JHT0"/>
<evidence type="ECO:0000256" key="4">
    <source>
        <dbReference type="ARBA" id="ARBA00022692"/>
    </source>
</evidence>
<organism evidence="9 10">
    <name type="scientific">Intestinibaculum porci</name>
    <dbReference type="NCBI Taxonomy" id="2487118"/>
    <lineage>
        <taxon>Bacteria</taxon>
        <taxon>Bacillati</taxon>
        <taxon>Bacillota</taxon>
        <taxon>Erysipelotrichia</taxon>
        <taxon>Erysipelotrichales</taxon>
        <taxon>Erysipelotrichaceae</taxon>
        <taxon>Intestinibaculum</taxon>
    </lineage>
</organism>
<feature type="transmembrane region" description="Helical" evidence="8">
    <location>
        <begin position="204"/>
        <end position="222"/>
    </location>
</feature>
<proteinExistence type="inferred from homology"/>
<protein>
    <submittedName>
        <fullName evidence="9">Alginate O-acetylation protein</fullName>
    </submittedName>
</protein>
<dbReference type="InterPro" id="IPR028362">
    <property type="entry name" value="AlgI"/>
</dbReference>
<comment type="subcellular location">
    <subcellularLocation>
        <location evidence="1">Cell membrane</location>
        <topology evidence="1">Multi-pass membrane protein</topology>
    </subcellularLocation>
</comment>
<dbReference type="PANTHER" id="PTHR13285">
    <property type="entry name" value="ACYLTRANSFERASE"/>
    <property type="match status" value="1"/>
</dbReference>